<dbReference type="InterPro" id="IPR050250">
    <property type="entry name" value="Macrolide_Exporter_MacB"/>
</dbReference>
<dbReference type="EMBL" id="JADKCH010000001">
    <property type="protein sequence ID" value="MBK8571206.1"/>
    <property type="molecule type" value="Genomic_DNA"/>
</dbReference>
<protein>
    <submittedName>
        <fullName evidence="10">ABC transporter permease</fullName>
    </submittedName>
</protein>
<gene>
    <name evidence="10" type="ORF">IPN91_00915</name>
</gene>
<dbReference type="InterPro" id="IPR003838">
    <property type="entry name" value="ABC3_permease_C"/>
</dbReference>
<dbReference type="Pfam" id="PF02687">
    <property type="entry name" value="FtsX"/>
    <property type="match status" value="1"/>
</dbReference>
<feature type="transmembrane region" description="Helical" evidence="7">
    <location>
        <begin position="398"/>
        <end position="422"/>
    </location>
</feature>
<feature type="domain" description="ABC3 transporter permease C-terminal" evidence="8">
    <location>
        <begin position="320"/>
        <end position="432"/>
    </location>
</feature>
<evidence type="ECO:0000256" key="3">
    <source>
        <dbReference type="ARBA" id="ARBA00022692"/>
    </source>
</evidence>
<evidence type="ECO:0000256" key="7">
    <source>
        <dbReference type="SAM" id="Phobius"/>
    </source>
</evidence>
<dbReference type="GO" id="GO:0005886">
    <property type="term" value="C:plasma membrane"/>
    <property type="evidence" value="ECO:0007669"/>
    <property type="project" value="UniProtKB-SubCell"/>
</dbReference>
<dbReference type="Pfam" id="PF12704">
    <property type="entry name" value="MacB_PCD"/>
    <property type="match status" value="1"/>
</dbReference>
<organism evidence="10 11">
    <name type="scientific">Candidatus Geothrix odensensis</name>
    <dbReference type="NCBI Taxonomy" id="2954440"/>
    <lineage>
        <taxon>Bacteria</taxon>
        <taxon>Pseudomonadati</taxon>
        <taxon>Acidobacteriota</taxon>
        <taxon>Holophagae</taxon>
        <taxon>Holophagales</taxon>
        <taxon>Holophagaceae</taxon>
        <taxon>Geothrix</taxon>
    </lineage>
</organism>
<dbReference type="PANTHER" id="PTHR30572:SF4">
    <property type="entry name" value="ABC TRANSPORTER PERMEASE YTRF"/>
    <property type="match status" value="1"/>
</dbReference>
<comment type="similarity">
    <text evidence="6">Belongs to the ABC-4 integral membrane protein family.</text>
</comment>
<evidence type="ECO:0000313" key="10">
    <source>
        <dbReference type="EMBL" id="MBK8571206.1"/>
    </source>
</evidence>
<keyword evidence="3 7" id="KW-0812">Transmembrane</keyword>
<accession>A0A936K511</accession>
<feature type="transmembrane region" description="Helical" evidence="7">
    <location>
        <begin position="315"/>
        <end position="340"/>
    </location>
</feature>
<dbReference type="Proteomes" id="UP000709959">
    <property type="component" value="Unassembled WGS sequence"/>
</dbReference>
<sequence>MSDQTLVLRAPGPSLLNGEAPAPAAPARGFSFGMLWEVVRTGLVELWAHKVRSLLTLTLLMLGVFALVVMTSVLDGVMDKISTGFAGMSWDGTVRIAPKTPETGEERKRFNMSPGLRYEDLSRLNAPNPKVLAFLPRAQKTVPVRILGDTERIFVNGVSPDYAQWMNRPIAIGRGLTEDDQRRRSTVAVVGATLATKLFGGADPVGRDLVVDGVPFRIVGVQAPGQIFNDENYFDANGILIPLETYMDRMDPAHKLAQITVKLRHPEDMGEVSAMLLGRVRQAHHGIEDAEVVDLDAEAAKGYQNFLEQMRGWKIVLLSLAGTVLLVGGVGVLSVMLISFSDRRFEIGLRKALGASDQEIFIQFLLEAVVLAAIGALLGTVSGALLCQALSASFPYGLVVNPIGLITAWIVALTLAVVFGLYPAFRAMRLSPMEAMR</sequence>
<evidence type="ECO:0000313" key="11">
    <source>
        <dbReference type="Proteomes" id="UP000709959"/>
    </source>
</evidence>
<evidence type="ECO:0000256" key="5">
    <source>
        <dbReference type="ARBA" id="ARBA00023136"/>
    </source>
</evidence>
<dbReference type="AlphaFoldDB" id="A0A936K511"/>
<comment type="caution">
    <text evidence="10">The sequence shown here is derived from an EMBL/GenBank/DDBJ whole genome shotgun (WGS) entry which is preliminary data.</text>
</comment>
<keyword evidence="5 7" id="KW-0472">Membrane</keyword>
<evidence type="ECO:0000256" key="2">
    <source>
        <dbReference type="ARBA" id="ARBA00022475"/>
    </source>
</evidence>
<evidence type="ECO:0000256" key="4">
    <source>
        <dbReference type="ARBA" id="ARBA00022989"/>
    </source>
</evidence>
<evidence type="ECO:0000259" key="8">
    <source>
        <dbReference type="Pfam" id="PF02687"/>
    </source>
</evidence>
<feature type="domain" description="MacB-like periplasmic core" evidence="9">
    <location>
        <begin position="53"/>
        <end position="274"/>
    </location>
</feature>
<reference evidence="10 11" key="1">
    <citation type="submission" date="2020-10" db="EMBL/GenBank/DDBJ databases">
        <title>Connecting structure to function with the recovery of over 1000 high-quality activated sludge metagenome-assembled genomes encoding full-length rRNA genes using long-read sequencing.</title>
        <authorList>
            <person name="Singleton C.M."/>
            <person name="Petriglieri F."/>
            <person name="Kristensen J.M."/>
            <person name="Kirkegaard R.H."/>
            <person name="Michaelsen T.Y."/>
            <person name="Andersen M.H."/>
            <person name="Karst S.M."/>
            <person name="Dueholm M.S."/>
            <person name="Nielsen P.H."/>
            <person name="Albertsen M."/>
        </authorList>
    </citation>
    <scope>NUCLEOTIDE SEQUENCE [LARGE SCALE GENOMIC DNA]</scope>
    <source>
        <strain evidence="10">OdNE_18-Q3-R46-58_MAXAC.008</strain>
    </source>
</reference>
<evidence type="ECO:0000256" key="1">
    <source>
        <dbReference type="ARBA" id="ARBA00004651"/>
    </source>
</evidence>
<dbReference type="PANTHER" id="PTHR30572">
    <property type="entry name" value="MEMBRANE COMPONENT OF TRANSPORTER-RELATED"/>
    <property type="match status" value="1"/>
</dbReference>
<proteinExistence type="inferred from homology"/>
<keyword evidence="4 7" id="KW-1133">Transmembrane helix</keyword>
<evidence type="ECO:0000259" key="9">
    <source>
        <dbReference type="Pfam" id="PF12704"/>
    </source>
</evidence>
<name>A0A936K511_9BACT</name>
<evidence type="ECO:0000256" key="6">
    <source>
        <dbReference type="ARBA" id="ARBA00038076"/>
    </source>
</evidence>
<dbReference type="GO" id="GO:0022857">
    <property type="term" value="F:transmembrane transporter activity"/>
    <property type="evidence" value="ECO:0007669"/>
    <property type="project" value="TreeGrafter"/>
</dbReference>
<comment type="subcellular location">
    <subcellularLocation>
        <location evidence="1">Cell membrane</location>
        <topology evidence="1">Multi-pass membrane protein</topology>
    </subcellularLocation>
</comment>
<dbReference type="InterPro" id="IPR025857">
    <property type="entry name" value="MacB_PCD"/>
</dbReference>
<keyword evidence="2" id="KW-1003">Cell membrane</keyword>
<feature type="transmembrane region" description="Helical" evidence="7">
    <location>
        <begin position="54"/>
        <end position="74"/>
    </location>
</feature>
<feature type="transmembrane region" description="Helical" evidence="7">
    <location>
        <begin position="360"/>
        <end position="386"/>
    </location>
</feature>